<dbReference type="GO" id="GO:0008289">
    <property type="term" value="F:lipid binding"/>
    <property type="evidence" value="ECO:0007669"/>
    <property type="project" value="InterPro"/>
</dbReference>
<dbReference type="Proteomes" id="UP000315295">
    <property type="component" value="Unassembled WGS sequence"/>
</dbReference>
<dbReference type="PANTHER" id="PTHR45654">
    <property type="entry name" value="HOMEOBOX-LEUCINE ZIPPER PROTEIN MERISTEM L1"/>
    <property type="match status" value="1"/>
</dbReference>
<accession>A0A540LFG8</accession>
<feature type="domain" description="START" evidence="1">
    <location>
        <begin position="53"/>
        <end position="102"/>
    </location>
</feature>
<dbReference type="EMBL" id="VIEB01000606">
    <property type="protein sequence ID" value="TQD85228.1"/>
    <property type="molecule type" value="Genomic_DNA"/>
</dbReference>
<evidence type="ECO:0000259" key="1">
    <source>
        <dbReference type="PROSITE" id="PS50848"/>
    </source>
</evidence>
<dbReference type="GO" id="GO:0003677">
    <property type="term" value="F:DNA binding"/>
    <property type="evidence" value="ECO:0007669"/>
    <property type="project" value="UniProtKB-KW"/>
</dbReference>
<dbReference type="PROSITE" id="PS50848">
    <property type="entry name" value="START"/>
    <property type="match status" value="1"/>
</dbReference>
<dbReference type="PANTHER" id="PTHR45654:SF11">
    <property type="entry name" value="HOMEOBOX-LEUCINE ZIPPER PROTEIN HDG5"/>
    <property type="match status" value="1"/>
</dbReference>
<reference evidence="2 3" key="1">
    <citation type="journal article" date="2019" name="G3 (Bethesda)">
        <title>Sequencing of a Wild Apple (Malus baccata) Genome Unravels the Differences Between Cultivated and Wild Apple Species Regarding Disease Resistance and Cold Tolerance.</title>
        <authorList>
            <person name="Chen X."/>
        </authorList>
    </citation>
    <scope>NUCLEOTIDE SEQUENCE [LARGE SCALE GENOMIC DNA]</scope>
    <source>
        <strain evidence="3">cv. Shandingzi</strain>
        <tissue evidence="2">Leaves</tissue>
    </source>
</reference>
<dbReference type="AlphaFoldDB" id="A0A540LFG8"/>
<proteinExistence type="predicted"/>
<organism evidence="2 3">
    <name type="scientific">Malus baccata</name>
    <name type="common">Siberian crab apple</name>
    <name type="synonym">Pyrus baccata</name>
    <dbReference type="NCBI Taxonomy" id="106549"/>
    <lineage>
        <taxon>Eukaryota</taxon>
        <taxon>Viridiplantae</taxon>
        <taxon>Streptophyta</taxon>
        <taxon>Embryophyta</taxon>
        <taxon>Tracheophyta</taxon>
        <taxon>Spermatophyta</taxon>
        <taxon>Magnoliopsida</taxon>
        <taxon>eudicotyledons</taxon>
        <taxon>Gunneridae</taxon>
        <taxon>Pentapetalae</taxon>
        <taxon>rosids</taxon>
        <taxon>fabids</taxon>
        <taxon>Rosales</taxon>
        <taxon>Rosaceae</taxon>
        <taxon>Amygdaloideae</taxon>
        <taxon>Maleae</taxon>
        <taxon>Malus</taxon>
    </lineage>
</organism>
<protein>
    <recommendedName>
        <fullName evidence="1">START domain-containing protein</fullName>
    </recommendedName>
</protein>
<dbReference type="InterPro" id="IPR002913">
    <property type="entry name" value="START_lipid-bd_dom"/>
</dbReference>
<evidence type="ECO:0000313" key="3">
    <source>
        <dbReference type="Proteomes" id="UP000315295"/>
    </source>
</evidence>
<dbReference type="STRING" id="106549.A0A540LFG8"/>
<gene>
    <name evidence="2" type="ORF">C1H46_029210</name>
</gene>
<name>A0A540LFG8_MALBA</name>
<comment type="caution">
    <text evidence="2">The sequence shown here is derived from an EMBL/GenBank/DDBJ whole genome shotgun (WGS) entry which is preliminary data.</text>
</comment>
<sequence length="148" mass="16406">MPASSLDLDMNIYARHFQEYPMTSCAEMIHMPLLPPHVPSPYPVLAGSCGVLSDDEKSLAVELAASSDAELIKMCQTGEPLWIRNSENRKEVLNVEEHARIFPLRLLNLKQQPSDQCRTEATQDSAVVIMNGINLVDAFLDAINVVTL</sequence>
<keyword evidence="3" id="KW-1185">Reference proteome</keyword>
<evidence type="ECO:0000313" key="2">
    <source>
        <dbReference type="EMBL" id="TQD85228.1"/>
    </source>
</evidence>
<dbReference type="InterPro" id="IPR042160">
    <property type="entry name" value="HD-Zip_IV"/>
</dbReference>